<gene>
    <name evidence="2" type="ORF">EG244_17385</name>
</gene>
<evidence type="ECO:0000313" key="2">
    <source>
        <dbReference type="EMBL" id="RRH70160.1"/>
    </source>
</evidence>
<keyword evidence="3" id="KW-1185">Reference proteome</keyword>
<accession>A0A3P3D700</accession>
<dbReference type="Proteomes" id="UP000282125">
    <property type="component" value="Unassembled WGS sequence"/>
</dbReference>
<feature type="region of interest" description="Disordered" evidence="1">
    <location>
        <begin position="1"/>
        <end position="48"/>
    </location>
</feature>
<proteinExistence type="predicted"/>
<organism evidence="2 3">
    <name type="scientific">Falsigemmobacter faecalis</name>
    <dbReference type="NCBI Taxonomy" id="2488730"/>
    <lineage>
        <taxon>Bacteria</taxon>
        <taxon>Pseudomonadati</taxon>
        <taxon>Pseudomonadota</taxon>
        <taxon>Alphaproteobacteria</taxon>
        <taxon>Rhodobacterales</taxon>
        <taxon>Paracoccaceae</taxon>
        <taxon>Falsigemmobacter</taxon>
    </lineage>
</organism>
<reference evidence="2 3" key="1">
    <citation type="submission" date="2018-11" db="EMBL/GenBank/DDBJ databases">
        <title>Gemmobacter sp. nov., YIM 102744-1 draft genome.</title>
        <authorList>
            <person name="Li G."/>
            <person name="Jiang Y."/>
        </authorList>
    </citation>
    <scope>NUCLEOTIDE SEQUENCE [LARGE SCALE GENOMIC DNA]</scope>
    <source>
        <strain evidence="2 3">YIM 102744-1</strain>
    </source>
</reference>
<dbReference type="AlphaFoldDB" id="A0A3P3D700"/>
<name>A0A3P3D700_9RHOB</name>
<feature type="compositionally biased region" description="Polar residues" evidence="1">
    <location>
        <begin position="38"/>
        <end position="47"/>
    </location>
</feature>
<dbReference type="EMBL" id="RRAZ01000036">
    <property type="protein sequence ID" value="RRH70160.1"/>
    <property type="molecule type" value="Genomic_DNA"/>
</dbReference>
<protein>
    <submittedName>
        <fullName evidence="2">Uncharacterized protein</fullName>
    </submittedName>
</protein>
<sequence length="99" mass="10861">MWLRSAPGQEQKRAHTSGVKVRKHAGVAKDPLRRVTEHSQSARSIRQISGKGASQAAFEINHCLCQLTIRPEAIHACPCDFSLVLQTGTDVRVARIYAG</sequence>
<dbReference type="RefSeq" id="WP_124966443.1">
    <property type="nucleotide sequence ID" value="NZ_RRAZ01000036.1"/>
</dbReference>
<evidence type="ECO:0000256" key="1">
    <source>
        <dbReference type="SAM" id="MobiDB-lite"/>
    </source>
</evidence>
<evidence type="ECO:0000313" key="3">
    <source>
        <dbReference type="Proteomes" id="UP000282125"/>
    </source>
</evidence>
<comment type="caution">
    <text evidence="2">The sequence shown here is derived from an EMBL/GenBank/DDBJ whole genome shotgun (WGS) entry which is preliminary data.</text>
</comment>